<keyword evidence="3" id="KW-1185">Reference proteome</keyword>
<sequence>MGAAAMVSVPQAAASEPTTITDWAWVAFSAPAANRVMATVPAKTAGATEESPDPACSSSWAKTALQLWWAFSLAKASAPKAPDGQEREDAEAACRGRCQRGVVAAREAVGRRRRECDGASGQAESGDAEEGHGERPGGGCRGAGAEAGEDHERGERAVGTDDDRASRVLLGSSRHRVHGHVGRAAGGTGDGEPDAQAWKAHGRQRQGDSDDAQQPNRPCGDPQPPAIECSARQQHGGQSTGAHEEQGETELPVADLGLVLHSGYGGSPHPPERAEGPEGGERRDGQAA</sequence>
<feature type="compositionally biased region" description="Basic and acidic residues" evidence="1">
    <location>
        <begin position="270"/>
        <end position="288"/>
    </location>
</feature>
<evidence type="ECO:0000313" key="3">
    <source>
        <dbReference type="Proteomes" id="UP000617743"/>
    </source>
</evidence>
<accession>A0ABQ2XI41</accession>
<organism evidence="2 3">
    <name type="scientific">Streptomyces lomondensis</name>
    <dbReference type="NCBI Taxonomy" id="68229"/>
    <lineage>
        <taxon>Bacteria</taxon>
        <taxon>Bacillati</taxon>
        <taxon>Actinomycetota</taxon>
        <taxon>Actinomycetes</taxon>
        <taxon>Kitasatosporales</taxon>
        <taxon>Streptomycetaceae</taxon>
        <taxon>Streptomyces</taxon>
    </lineage>
</organism>
<feature type="compositionally biased region" description="Basic and acidic residues" evidence="1">
    <location>
        <begin position="148"/>
        <end position="166"/>
    </location>
</feature>
<proteinExistence type="predicted"/>
<evidence type="ECO:0000313" key="2">
    <source>
        <dbReference type="EMBL" id="GGX18038.1"/>
    </source>
</evidence>
<dbReference type="EMBL" id="BMWC01000009">
    <property type="protein sequence ID" value="GGX18038.1"/>
    <property type="molecule type" value="Genomic_DNA"/>
</dbReference>
<feature type="compositionally biased region" description="Polar residues" evidence="1">
    <location>
        <begin position="231"/>
        <end position="241"/>
    </location>
</feature>
<comment type="caution">
    <text evidence="2">The sequence shown here is derived from an EMBL/GenBank/DDBJ whole genome shotgun (WGS) entry which is preliminary data.</text>
</comment>
<name>A0ABQ2XI41_9ACTN</name>
<dbReference type="Proteomes" id="UP000617743">
    <property type="component" value="Unassembled WGS sequence"/>
</dbReference>
<evidence type="ECO:0000256" key="1">
    <source>
        <dbReference type="SAM" id="MobiDB-lite"/>
    </source>
</evidence>
<feature type="region of interest" description="Disordered" evidence="1">
    <location>
        <begin position="109"/>
        <end position="288"/>
    </location>
</feature>
<reference evidence="3" key="1">
    <citation type="journal article" date="2019" name="Int. J. Syst. Evol. Microbiol.">
        <title>The Global Catalogue of Microorganisms (GCM) 10K type strain sequencing project: providing services to taxonomists for standard genome sequencing and annotation.</title>
        <authorList>
            <consortium name="The Broad Institute Genomics Platform"/>
            <consortium name="The Broad Institute Genome Sequencing Center for Infectious Disease"/>
            <person name="Wu L."/>
            <person name="Ma J."/>
        </authorList>
    </citation>
    <scope>NUCLEOTIDE SEQUENCE [LARGE SCALE GENOMIC DNA]</scope>
    <source>
        <strain evidence="3">JCM 4866</strain>
    </source>
</reference>
<protein>
    <submittedName>
        <fullName evidence="2">Uncharacterized protein</fullName>
    </submittedName>
</protein>
<gene>
    <name evidence="2" type="ORF">GCM10010383_54990</name>
</gene>